<feature type="non-terminal residue" evidence="2">
    <location>
        <position position="420"/>
    </location>
</feature>
<reference evidence="2" key="1">
    <citation type="submission" date="2020-05" db="EMBL/GenBank/DDBJ databases">
        <title>Phylogenomic resolution of chytrid fungi.</title>
        <authorList>
            <person name="Stajich J.E."/>
            <person name="Amses K."/>
            <person name="Simmons R."/>
            <person name="Seto K."/>
            <person name="Myers J."/>
            <person name="Bonds A."/>
            <person name="Quandt C.A."/>
            <person name="Barry K."/>
            <person name="Liu P."/>
            <person name="Grigoriev I."/>
            <person name="Longcore J.E."/>
            <person name="James T.Y."/>
        </authorList>
    </citation>
    <scope>NUCLEOTIDE SEQUENCE</scope>
    <source>
        <strain evidence="2">JEL0476</strain>
    </source>
</reference>
<sequence length="420" mass="44888">PGRNRYQTTTVTCTETETETETTCSSTPTQLTVFSTITTTSVTTSTTTSTHTLSVQTTSTTTDVCLGKREECLPGFFRLVECGPCIQPPTLTISEQQTTVTTTIAGPTITVTTSTTVPPTLSPIACDKRRCLPGYIRIADCAPCVAIPITSTSEPATIFSTVLTTISQVSTLTLTSVQEKIVTETLTTTAPAELVSVDNTIVVTVTKTQPPAITPVACNTVKCPPGLVRLAPCAPCVENQKSVETTTLTSSTIINPEPKTVTNFAFVQVAAASEVRKTLISTVYVEVTKTVSDTVTVTETAGNAATRIVREETTVSESMQTSEVLFHFEEVKETSDEEFALANDVKVEEESSEDGSSSSESTATVEYESTATVGYESTATVGYESTATEGYESTENYYDESECIIMIMIMNTTISNKIIM</sequence>
<dbReference type="EMBL" id="JADGJW010001206">
    <property type="protein sequence ID" value="KAJ3205412.1"/>
    <property type="molecule type" value="Genomic_DNA"/>
</dbReference>
<feature type="compositionally biased region" description="Low complexity" evidence="1">
    <location>
        <begin position="354"/>
        <end position="371"/>
    </location>
</feature>
<protein>
    <submittedName>
        <fullName evidence="2">Uncharacterized protein</fullName>
    </submittedName>
</protein>
<evidence type="ECO:0000313" key="3">
    <source>
        <dbReference type="Proteomes" id="UP001211065"/>
    </source>
</evidence>
<dbReference type="AlphaFoldDB" id="A0AAD5XXA6"/>
<feature type="region of interest" description="Disordered" evidence="1">
    <location>
        <begin position="346"/>
        <end position="371"/>
    </location>
</feature>
<organism evidence="2 3">
    <name type="scientific">Clydaea vesicula</name>
    <dbReference type="NCBI Taxonomy" id="447962"/>
    <lineage>
        <taxon>Eukaryota</taxon>
        <taxon>Fungi</taxon>
        <taxon>Fungi incertae sedis</taxon>
        <taxon>Chytridiomycota</taxon>
        <taxon>Chytridiomycota incertae sedis</taxon>
        <taxon>Chytridiomycetes</taxon>
        <taxon>Lobulomycetales</taxon>
        <taxon>Lobulomycetaceae</taxon>
        <taxon>Clydaea</taxon>
    </lineage>
</organism>
<evidence type="ECO:0000313" key="2">
    <source>
        <dbReference type="EMBL" id="KAJ3205412.1"/>
    </source>
</evidence>
<accession>A0AAD5XXA6</accession>
<evidence type="ECO:0000256" key="1">
    <source>
        <dbReference type="SAM" id="MobiDB-lite"/>
    </source>
</evidence>
<proteinExistence type="predicted"/>
<gene>
    <name evidence="2" type="ORF">HK099_000831</name>
</gene>
<comment type="caution">
    <text evidence="2">The sequence shown here is derived from an EMBL/GenBank/DDBJ whole genome shotgun (WGS) entry which is preliminary data.</text>
</comment>
<keyword evidence="3" id="KW-1185">Reference proteome</keyword>
<dbReference type="Proteomes" id="UP001211065">
    <property type="component" value="Unassembled WGS sequence"/>
</dbReference>
<name>A0AAD5XXA6_9FUNG</name>